<reference evidence="1 2" key="1">
    <citation type="journal article" date="2017" name="Front. Microbiol.">
        <title>Phaeobacter piscinae sp. nov., a species of the Roseobacter group and potential aquaculture probiont.</title>
        <authorList>
            <person name="Sonnenschein E.C."/>
            <person name="Phippen C.B.W."/>
            <person name="Nielsen K.F."/>
            <person name="Mateiu R.V."/>
            <person name="Melchiorsen J."/>
            <person name="Gram L."/>
            <person name="Overmann J."/>
            <person name="Freese H.M."/>
        </authorList>
    </citation>
    <scope>NUCLEOTIDE SEQUENCE [LARGE SCALE GENOMIC DNA]</scope>
    <source>
        <strain evidence="1 2">P63</strain>
    </source>
</reference>
<dbReference type="Proteomes" id="UP000217545">
    <property type="component" value="Plasmid pP63_a"/>
</dbReference>
<dbReference type="InterPro" id="IPR027417">
    <property type="entry name" value="P-loop_NTPase"/>
</dbReference>
<accession>A0AAC9ZCR4</accession>
<evidence type="ECO:0000313" key="2">
    <source>
        <dbReference type="Proteomes" id="UP000217545"/>
    </source>
</evidence>
<dbReference type="GeneID" id="31848073"/>
<name>A0AAC9ZCR4_9RHOB</name>
<proteinExistence type="predicted"/>
<dbReference type="RefSeq" id="WP_024099023.1">
    <property type="nucleotide sequence ID" value="NZ_CP010589.1"/>
</dbReference>
<sequence>MQLTALLRKARMASRRGLGQPVLNYQVLGERCSGTNFLDQLIQQNFAAARPRYDMWKHAFPNLIALPSDVLYVVIFRDPFQWLESMYGKPWHSVPELRDLAFSEFIRAEWRSEIDVPGWFDLPKTRPCKGQPLNQDLHPITGAPFANLLALRQAKAEALLSLPQRGARVLYTTHAAISQNPDEIIARIAAESPVPRRISLQVPTGHYGWSWSNRDVKPKTPGQLITPDDRAWIRAQLDPALEAAMGLPLDEAPHDAPTGADPHP</sequence>
<organism evidence="1 2">
    <name type="scientific">Phaeobacter gallaeciensis</name>
    <dbReference type="NCBI Taxonomy" id="60890"/>
    <lineage>
        <taxon>Bacteria</taxon>
        <taxon>Pseudomonadati</taxon>
        <taxon>Pseudomonadota</taxon>
        <taxon>Alphaproteobacteria</taxon>
        <taxon>Rhodobacterales</taxon>
        <taxon>Roseobacteraceae</taxon>
        <taxon>Phaeobacter</taxon>
    </lineage>
</organism>
<dbReference type="EMBL" id="CP010785">
    <property type="protein sequence ID" value="ATF07748.1"/>
    <property type="molecule type" value="Genomic_DNA"/>
</dbReference>
<dbReference type="AlphaFoldDB" id="A0AAC9ZCR4"/>
<protein>
    <submittedName>
        <fullName evidence="1">Uncharacterized protein</fullName>
    </submittedName>
</protein>
<evidence type="ECO:0000313" key="1">
    <source>
        <dbReference type="EMBL" id="ATF07748.1"/>
    </source>
</evidence>
<dbReference type="SUPFAM" id="SSF52540">
    <property type="entry name" value="P-loop containing nucleoside triphosphate hydrolases"/>
    <property type="match status" value="1"/>
</dbReference>
<gene>
    <name evidence="1" type="ORF">PhaeoP63_03715</name>
</gene>
<geneLocation type="plasmid" evidence="2">
    <name>pp63_a</name>
</geneLocation>
<keyword evidence="1" id="KW-0614">Plasmid</keyword>